<accession>A0A2S9X553</accession>
<comment type="subcellular location">
    <subcellularLocation>
        <location evidence="1">Virion</location>
    </subcellularLocation>
</comment>
<dbReference type="OrthoDB" id="1634551at2"/>
<evidence type="ECO:0000313" key="4">
    <source>
        <dbReference type="EMBL" id="PRP70850.1"/>
    </source>
</evidence>
<dbReference type="RefSeq" id="WP_106076878.1">
    <property type="nucleotide sequence ID" value="NZ_MTBD01000025.1"/>
</dbReference>
<gene>
    <name evidence="4" type="ORF">BUE93_11295</name>
</gene>
<reference evidence="4 5" key="1">
    <citation type="submission" date="2017-01" db="EMBL/GenBank/DDBJ databases">
        <title>New insights into the genetic diversity of Chromobacterium isolated from tropical freshwater lake.</title>
        <authorList>
            <person name="Santos A.B."/>
            <person name="Nascimento A.M."/>
            <person name="Da Silva P.C."/>
        </authorList>
    </citation>
    <scope>NUCLEOTIDE SEQUENCE [LARGE SCALE GENOMIC DNA]</scope>
    <source>
        <strain evidence="4 5">56AF</strain>
    </source>
</reference>
<keyword evidence="2" id="KW-1188">Viral release from host cell</keyword>
<evidence type="ECO:0000256" key="1">
    <source>
        <dbReference type="ARBA" id="ARBA00004328"/>
    </source>
</evidence>
<dbReference type="EMBL" id="MTBD01000025">
    <property type="protein sequence ID" value="PRP70850.1"/>
    <property type="molecule type" value="Genomic_DNA"/>
</dbReference>
<dbReference type="Proteomes" id="UP000239469">
    <property type="component" value="Unassembled WGS sequence"/>
</dbReference>
<dbReference type="Pfam" id="PF12236">
    <property type="entry name" value="Head-tail_con"/>
    <property type="match status" value="1"/>
</dbReference>
<comment type="caution">
    <text evidence="4">The sequence shown here is derived from an EMBL/GenBank/DDBJ whole genome shotgun (WGS) entry which is preliminary data.</text>
</comment>
<proteinExistence type="predicted"/>
<name>A0A2S9X553_9NEIS</name>
<keyword evidence="3" id="KW-0231">Viral genome packaging</keyword>
<organism evidence="4 5">
    <name type="scientific">Chromobacterium amazonense</name>
    <dbReference type="NCBI Taxonomy" id="1382803"/>
    <lineage>
        <taxon>Bacteria</taxon>
        <taxon>Pseudomonadati</taxon>
        <taxon>Pseudomonadota</taxon>
        <taxon>Betaproteobacteria</taxon>
        <taxon>Neisseriales</taxon>
        <taxon>Chromobacteriaceae</taxon>
        <taxon>Chromobacterium</taxon>
    </lineage>
</organism>
<sequence length="528" mass="57878">MAAGKVKPVYGAAKLYDSLQSKRQPYLKRGRENAKHTLPLALKEEGQDGNADFEDTQQSLGALGVNSLASKLTSALLPPGVPFFSLQPDHPTMIALAGEPDKKAEVDAGLARIEQTANVFVETSQIRVTTVEAMRQLIITGNALIFLPPETQGIKLYKIPSYVVQRDSIGNVLHIIAVDSIAYMALPDELKGSVKNVNQDDPTEEVLIYTHVQRTGDEWYSYQELEDEMIKGTENTYPLNSCPWIPLRMTKEDGEAYGRAYVDDYKADLITLSKLSKAMNDLAGAAARVLYGVEPTYQGSLKKLTQTRNGGFAMARKGEIYSIQLEKQADMQTANWQLERIEQRLSRAFLLNSSIQRSAERVTAEEIRVMASELEELLGGLYSLLTQEFQLPLARRILSILESLGKVPPLPEGIVEPTVTTGVEALGRGQKLIKYQTFLGVVASLPGALESIKTNALMTAIGNACDVDTSEFVMTEEELQQRQQMQNQQELMMKGAPGIASGIGGAMRDGVADGSLQMGTVDDVQQAM</sequence>
<evidence type="ECO:0000256" key="3">
    <source>
        <dbReference type="ARBA" id="ARBA00023219"/>
    </source>
</evidence>
<dbReference type="AlphaFoldDB" id="A0A2S9X553"/>
<dbReference type="InterPro" id="IPR020991">
    <property type="entry name" value="Connector_podovirus"/>
</dbReference>
<evidence type="ECO:0000313" key="5">
    <source>
        <dbReference type="Proteomes" id="UP000239469"/>
    </source>
</evidence>
<protein>
    <recommendedName>
        <fullName evidence="6">Phage tail protein</fullName>
    </recommendedName>
</protein>
<evidence type="ECO:0000256" key="2">
    <source>
        <dbReference type="ARBA" id="ARBA00022612"/>
    </source>
</evidence>
<evidence type="ECO:0008006" key="6">
    <source>
        <dbReference type="Google" id="ProtNLM"/>
    </source>
</evidence>